<evidence type="ECO:0000313" key="1">
    <source>
        <dbReference type="EMBL" id="MEJ8848667.1"/>
    </source>
</evidence>
<protein>
    <submittedName>
        <fullName evidence="1">Uncharacterized protein</fullName>
    </submittedName>
</protein>
<comment type="caution">
    <text evidence="1">The sequence shown here is derived from an EMBL/GenBank/DDBJ whole genome shotgun (WGS) entry which is preliminary data.</text>
</comment>
<gene>
    <name evidence="1" type="ORF">WKW82_18565</name>
</gene>
<sequence>MTITLATVPELSDSDLIFDEKETRSILNFFWPDLAGSIAALPIGTGAKRFAQQNLIVAVDASYAVGYVDILVSTVISRRPSTTVSEAVKKLARRYVKHWWKHATQENLASATIYEVVRKQVAANFRIQLLMLINGESARLPRVPFFASGGAVGYAWRC</sequence>
<name>A0ABU8WMB1_9BURK</name>
<proteinExistence type="predicted"/>
<dbReference type="EMBL" id="JBBKZT010000008">
    <property type="protein sequence ID" value="MEJ8848667.1"/>
    <property type="molecule type" value="Genomic_DNA"/>
</dbReference>
<organism evidence="1 2">
    <name type="scientific">Variovorax rhizosphaerae</name>
    <dbReference type="NCBI Taxonomy" id="1836200"/>
    <lineage>
        <taxon>Bacteria</taxon>
        <taxon>Pseudomonadati</taxon>
        <taxon>Pseudomonadota</taxon>
        <taxon>Betaproteobacteria</taxon>
        <taxon>Burkholderiales</taxon>
        <taxon>Comamonadaceae</taxon>
        <taxon>Variovorax</taxon>
    </lineage>
</organism>
<reference evidence="1 2" key="1">
    <citation type="submission" date="2024-03" db="EMBL/GenBank/DDBJ databases">
        <title>Novel species of the genus Variovorax.</title>
        <authorList>
            <person name="Liu Q."/>
            <person name="Xin Y.-H."/>
        </authorList>
    </citation>
    <scope>NUCLEOTIDE SEQUENCE [LARGE SCALE GENOMIC DNA]</scope>
    <source>
        <strain evidence="1 2">KACC 18900</strain>
    </source>
</reference>
<keyword evidence="2" id="KW-1185">Reference proteome</keyword>
<accession>A0ABU8WMB1</accession>
<dbReference type="RefSeq" id="WP_340343792.1">
    <property type="nucleotide sequence ID" value="NZ_JBBKZT010000008.1"/>
</dbReference>
<evidence type="ECO:0000313" key="2">
    <source>
        <dbReference type="Proteomes" id="UP001385892"/>
    </source>
</evidence>
<dbReference type="Proteomes" id="UP001385892">
    <property type="component" value="Unassembled WGS sequence"/>
</dbReference>